<dbReference type="GeneID" id="61453810"/>
<proteinExistence type="predicted"/>
<evidence type="ECO:0000313" key="2">
    <source>
        <dbReference type="Proteomes" id="UP001155820"/>
    </source>
</evidence>
<evidence type="ECO:0000313" key="1">
    <source>
        <dbReference type="EMBL" id="NRF21555.1"/>
    </source>
</evidence>
<comment type="caution">
    <text evidence="1">The sequence shown here is derived from an EMBL/GenBank/DDBJ whole genome shotgun (WGS) entry which is preliminary data.</text>
</comment>
<accession>A0AA44EN20</accession>
<dbReference type="RefSeq" id="WP_161794457.1">
    <property type="nucleotide sequence ID" value="NZ_CP048584.1"/>
</dbReference>
<protein>
    <submittedName>
        <fullName evidence="1">Uncharacterized protein</fullName>
    </submittedName>
</protein>
<gene>
    <name evidence="1" type="ORF">FOB26_21080</name>
</gene>
<keyword evidence="2" id="KW-1185">Reference proteome</keyword>
<dbReference type="EMBL" id="JABRWM010000006">
    <property type="protein sequence ID" value="NRF21555.1"/>
    <property type="molecule type" value="Genomic_DNA"/>
</dbReference>
<dbReference type="AlphaFoldDB" id="A0AA44EN20"/>
<name>A0AA44EN20_9HYPH</name>
<dbReference type="Proteomes" id="UP001155820">
    <property type="component" value="Unassembled WGS sequence"/>
</dbReference>
<reference evidence="1" key="1">
    <citation type="submission" date="2019-07" db="EMBL/GenBank/DDBJ databases">
        <title>FDA dAtabase for Regulatory Grade micrObial Sequences (FDA-ARGOS): Supporting development and validation of Infectious Disease Dx tests.</title>
        <authorList>
            <person name="Bachman M."/>
            <person name="Young C."/>
            <person name="Tallon L."/>
            <person name="Sadzewicz L."/>
            <person name="Vavikolanu K."/>
            <person name="Mehta A."/>
            <person name="Aluvathingal J."/>
            <person name="Nadendla S."/>
            <person name="Nandy P."/>
            <person name="Geyer C."/>
            <person name="Yan Y."/>
            <person name="Sichtig H."/>
        </authorList>
    </citation>
    <scope>NUCLEOTIDE SEQUENCE</scope>
    <source>
        <strain evidence="1">FDAARGOS_618</strain>
    </source>
</reference>
<organism evidence="1 2">
    <name type="scientific">Agrobacterium pusense</name>
    <dbReference type="NCBI Taxonomy" id="648995"/>
    <lineage>
        <taxon>Bacteria</taxon>
        <taxon>Pseudomonadati</taxon>
        <taxon>Pseudomonadota</taxon>
        <taxon>Alphaproteobacteria</taxon>
        <taxon>Hyphomicrobiales</taxon>
        <taxon>Rhizobiaceae</taxon>
        <taxon>Rhizobium/Agrobacterium group</taxon>
        <taxon>Agrobacterium</taxon>
    </lineage>
</organism>
<sequence>MKPGQFAKVQNASTLRGFLNEHTHRGRCGIDACQTFLNQETKYRIGTGTAVRRHAWKGRDPIPPWKYHQSLWLIPCLKVKKRGVAGQTVKFVKSFNGPCPDFAANEQKQKGIERFGRFFRPVCWTSAGGFP</sequence>